<evidence type="ECO:0000256" key="2">
    <source>
        <dbReference type="ARBA" id="ARBA00023125"/>
    </source>
</evidence>
<dbReference type="PROSITE" id="PS01124">
    <property type="entry name" value="HTH_ARAC_FAMILY_2"/>
    <property type="match status" value="1"/>
</dbReference>
<feature type="transmembrane region" description="Helical" evidence="4">
    <location>
        <begin position="30"/>
        <end position="50"/>
    </location>
</feature>
<keyword evidence="4" id="KW-0472">Membrane</keyword>
<keyword evidence="2" id="KW-0238">DNA-binding</keyword>
<dbReference type="PANTHER" id="PTHR43280:SF29">
    <property type="entry name" value="ARAC-FAMILY TRANSCRIPTIONAL REGULATOR"/>
    <property type="match status" value="1"/>
</dbReference>
<feature type="transmembrane region" description="Helical" evidence="4">
    <location>
        <begin position="90"/>
        <end position="112"/>
    </location>
</feature>
<dbReference type="Gene3D" id="1.10.10.60">
    <property type="entry name" value="Homeodomain-like"/>
    <property type="match status" value="2"/>
</dbReference>
<reference evidence="7" key="1">
    <citation type="journal article" date="2019" name="Int. J. Syst. Evol. Microbiol.">
        <title>The Global Catalogue of Microorganisms (GCM) 10K type strain sequencing project: providing services to taxonomists for standard genome sequencing and annotation.</title>
        <authorList>
            <consortium name="The Broad Institute Genomics Platform"/>
            <consortium name="The Broad Institute Genome Sequencing Center for Infectious Disease"/>
            <person name="Wu L."/>
            <person name="Ma J."/>
        </authorList>
    </citation>
    <scope>NUCLEOTIDE SEQUENCE [LARGE SCALE GENOMIC DNA]</scope>
    <source>
        <strain evidence="7">CECT 8010</strain>
    </source>
</reference>
<dbReference type="SMART" id="SM00342">
    <property type="entry name" value="HTH_ARAC"/>
    <property type="match status" value="1"/>
</dbReference>
<dbReference type="EMBL" id="JBHSDC010000005">
    <property type="protein sequence ID" value="MFC4231466.1"/>
    <property type="molecule type" value="Genomic_DNA"/>
</dbReference>
<keyword evidence="7" id="KW-1185">Reference proteome</keyword>
<protein>
    <submittedName>
        <fullName evidence="6">Helix-turn-helix domain-containing protein</fullName>
    </submittedName>
</protein>
<sequence length="392" mass="46038">MLLLDFAGIVLLSFFIVFIFIKKQRKQTDIFLVLSNLNLIILLIVDAFFQKQLTPLIFLLLNIVPLFLYPLFLIFALETLQETFHHRGRWLLFFLPVTITTSFISADLFIFHDYTKTELEKLYNSPTIIYHLLCKFFPLIFIFAFLKLIKRLNDYSKSIKERFSFVEPIEVTWLRNSTWIYICIILITLIGFLLAQFQIIPISLHVFCNFIGFLLFISIFYVSLHGINQYTISEYYGFNDTSSEFINTTYPNTNRSIDYDINKYKTSGLTPNDMQQIFEQVVLLFETNKMYLEPKLQLNDVAKALKISSHHLSQTINSCSGKPFYDFVNSYRVSHLKRLLEDITQQKFTILSLGYESGFNSKTTINRVFRQETGISPSEYQELHKKLHSLSD</sequence>
<keyword evidence="1" id="KW-0805">Transcription regulation</keyword>
<evidence type="ECO:0000259" key="5">
    <source>
        <dbReference type="PROSITE" id="PS01124"/>
    </source>
</evidence>
<dbReference type="RefSeq" id="WP_379012947.1">
    <property type="nucleotide sequence ID" value="NZ_JBHSDC010000005.1"/>
</dbReference>
<feature type="transmembrane region" description="Helical" evidence="4">
    <location>
        <begin position="56"/>
        <end position="78"/>
    </location>
</feature>
<evidence type="ECO:0000256" key="3">
    <source>
        <dbReference type="ARBA" id="ARBA00023163"/>
    </source>
</evidence>
<feature type="transmembrane region" description="Helical" evidence="4">
    <location>
        <begin position="204"/>
        <end position="224"/>
    </location>
</feature>
<name>A0ABV8PWT6_9BACT</name>
<organism evidence="6 7">
    <name type="scientific">Parasediminibacterium paludis</name>
    <dbReference type="NCBI Taxonomy" id="908966"/>
    <lineage>
        <taxon>Bacteria</taxon>
        <taxon>Pseudomonadati</taxon>
        <taxon>Bacteroidota</taxon>
        <taxon>Chitinophagia</taxon>
        <taxon>Chitinophagales</taxon>
        <taxon>Chitinophagaceae</taxon>
        <taxon>Parasediminibacterium</taxon>
    </lineage>
</organism>
<feature type="transmembrane region" description="Helical" evidence="4">
    <location>
        <begin position="179"/>
        <end position="198"/>
    </location>
</feature>
<feature type="transmembrane region" description="Helical" evidence="4">
    <location>
        <begin position="6"/>
        <end position="21"/>
    </location>
</feature>
<feature type="transmembrane region" description="Helical" evidence="4">
    <location>
        <begin position="128"/>
        <end position="149"/>
    </location>
</feature>
<dbReference type="Pfam" id="PF12833">
    <property type="entry name" value="HTH_18"/>
    <property type="match status" value="1"/>
</dbReference>
<proteinExistence type="predicted"/>
<evidence type="ECO:0000256" key="1">
    <source>
        <dbReference type="ARBA" id="ARBA00023015"/>
    </source>
</evidence>
<dbReference type="InterPro" id="IPR009057">
    <property type="entry name" value="Homeodomain-like_sf"/>
</dbReference>
<gene>
    <name evidence="6" type="ORF">ACFOW1_06175</name>
</gene>
<dbReference type="SUPFAM" id="SSF46689">
    <property type="entry name" value="Homeodomain-like"/>
    <property type="match status" value="1"/>
</dbReference>
<dbReference type="Proteomes" id="UP001595906">
    <property type="component" value="Unassembled WGS sequence"/>
</dbReference>
<dbReference type="PANTHER" id="PTHR43280">
    <property type="entry name" value="ARAC-FAMILY TRANSCRIPTIONAL REGULATOR"/>
    <property type="match status" value="1"/>
</dbReference>
<accession>A0ABV8PWT6</accession>
<feature type="domain" description="HTH araC/xylS-type" evidence="5">
    <location>
        <begin position="279"/>
        <end position="383"/>
    </location>
</feature>
<dbReference type="InterPro" id="IPR018060">
    <property type="entry name" value="HTH_AraC"/>
</dbReference>
<keyword evidence="3" id="KW-0804">Transcription</keyword>
<evidence type="ECO:0000313" key="6">
    <source>
        <dbReference type="EMBL" id="MFC4231466.1"/>
    </source>
</evidence>
<comment type="caution">
    <text evidence="6">The sequence shown here is derived from an EMBL/GenBank/DDBJ whole genome shotgun (WGS) entry which is preliminary data.</text>
</comment>
<keyword evidence="4" id="KW-0812">Transmembrane</keyword>
<evidence type="ECO:0000313" key="7">
    <source>
        <dbReference type="Proteomes" id="UP001595906"/>
    </source>
</evidence>
<evidence type="ECO:0000256" key="4">
    <source>
        <dbReference type="SAM" id="Phobius"/>
    </source>
</evidence>
<keyword evidence="4" id="KW-1133">Transmembrane helix</keyword>